<dbReference type="Pfam" id="PF00069">
    <property type="entry name" value="Pkinase"/>
    <property type="match status" value="1"/>
</dbReference>
<reference evidence="24" key="1">
    <citation type="submission" date="2025-08" db="UniProtKB">
        <authorList>
            <consortium name="Ensembl"/>
        </authorList>
    </citation>
    <scope>IDENTIFICATION</scope>
</reference>
<comment type="activity regulation">
    <text evidence="22">Activated by threonine and tyrosine phosphorylation.</text>
</comment>
<dbReference type="GO" id="GO:0005819">
    <property type="term" value="C:spindle"/>
    <property type="evidence" value="ECO:0007669"/>
    <property type="project" value="UniProtKB-SubCell"/>
</dbReference>
<dbReference type="Bgee" id="ENSMNEG00000030093">
    <property type="expression patterns" value="Expressed in temporal lobe and 12 other cell types or tissues"/>
</dbReference>
<evidence type="ECO:0000259" key="23">
    <source>
        <dbReference type="PROSITE" id="PS50011"/>
    </source>
</evidence>
<dbReference type="SUPFAM" id="SSF56112">
    <property type="entry name" value="Protein kinase-like (PK-like)"/>
    <property type="match status" value="1"/>
</dbReference>
<evidence type="ECO:0000256" key="3">
    <source>
        <dbReference type="ARBA" id="ARBA00004246"/>
    </source>
</evidence>
<evidence type="ECO:0000256" key="4">
    <source>
        <dbReference type="ARBA" id="ARBA00004300"/>
    </source>
</evidence>
<evidence type="ECO:0000256" key="22">
    <source>
        <dbReference type="RuleBase" id="RU361165"/>
    </source>
</evidence>
<dbReference type="InterPro" id="IPR000719">
    <property type="entry name" value="Prot_kinase_dom"/>
</dbReference>
<dbReference type="InterPro" id="IPR017441">
    <property type="entry name" value="Protein_kinase_ATP_BS"/>
</dbReference>
<dbReference type="GO" id="GO:0070849">
    <property type="term" value="P:response to epidermal growth factor"/>
    <property type="evidence" value="ECO:0007669"/>
    <property type="project" value="UniProtKB-ARBA"/>
</dbReference>
<gene>
    <name evidence="24" type="primary">MAPK1</name>
</gene>
<dbReference type="PANTHER" id="PTHR24055">
    <property type="entry name" value="MITOGEN-ACTIVATED PROTEIN KINASE"/>
    <property type="match status" value="1"/>
</dbReference>
<dbReference type="PROSITE" id="PS01351">
    <property type="entry name" value="MAPK"/>
    <property type="match status" value="1"/>
</dbReference>
<dbReference type="GO" id="GO:0051493">
    <property type="term" value="P:regulation of cytoskeleton organization"/>
    <property type="evidence" value="ECO:0007669"/>
    <property type="project" value="UniProtKB-ARBA"/>
</dbReference>
<accession>A0A2K6BKH0</accession>
<organism evidence="24 25">
    <name type="scientific">Macaca nemestrina</name>
    <name type="common">Pig-tailed macaque</name>
    <dbReference type="NCBI Taxonomy" id="9545"/>
    <lineage>
        <taxon>Eukaryota</taxon>
        <taxon>Metazoa</taxon>
        <taxon>Chordata</taxon>
        <taxon>Craniata</taxon>
        <taxon>Vertebrata</taxon>
        <taxon>Euteleostomi</taxon>
        <taxon>Mammalia</taxon>
        <taxon>Eutheria</taxon>
        <taxon>Euarchontoglires</taxon>
        <taxon>Primates</taxon>
        <taxon>Haplorrhini</taxon>
        <taxon>Catarrhini</taxon>
        <taxon>Cercopithecidae</taxon>
        <taxon>Cercopithecinae</taxon>
        <taxon>Macaca</taxon>
    </lineage>
</organism>
<evidence type="ECO:0000256" key="11">
    <source>
        <dbReference type="ARBA" id="ARBA00022703"/>
    </source>
</evidence>
<evidence type="ECO:0000256" key="5">
    <source>
        <dbReference type="ARBA" id="ARBA00004345"/>
    </source>
</evidence>
<dbReference type="GO" id="GO:0120041">
    <property type="term" value="P:positive regulation of macrophage proliferation"/>
    <property type="evidence" value="ECO:0007669"/>
    <property type="project" value="UniProtKB-ARBA"/>
</dbReference>
<dbReference type="GO" id="GO:0032872">
    <property type="term" value="P:regulation of stress-activated MAPK cascade"/>
    <property type="evidence" value="ECO:0007669"/>
    <property type="project" value="UniProtKB-ARBA"/>
</dbReference>
<reference evidence="24" key="2">
    <citation type="submission" date="2025-09" db="UniProtKB">
        <authorList>
            <consortium name="Ensembl"/>
        </authorList>
    </citation>
    <scope>IDENTIFICATION</scope>
</reference>
<comment type="cofactor">
    <cofactor evidence="1 22">
        <name>Mg(2+)</name>
        <dbReference type="ChEBI" id="CHEBI:18420"/>
    </cofactor>
</comment>
<evidence type="ECO:0000256" key="2">
    <source>
        <dbReference type="ARBA" id="ARBA00004186"/>
    </source>
</evidence>
<dbReference type="FunFam" id="3.30.200.20:FF:000373">
    <property type="entry name" value="Mitogen-activated protein kinase 1"/>
    <property type="match status" value="1"/>
</dbReference>
<keyword evidence="8 21" id="KW-0723">Serine/threonine-protein kinase</keyword>
<keyword evidence="25" id="KW-1185">Reference proteome</keyword>
<dbReference type="SMART" id="SM00220">
    <property type="entry name" value="S_TKc"/>
    <property type="match status" value="1"/>
</dbReference>
<keyword evidence="10 22" id="KW-0808">Transferase</keyword>
<evidence type="ECO:0000256" key="17">
    <source>
        <dbReference type="ARBA" id="ARBA00047592"/>
    </source>
</evidence>
<evidence type="ECO:0000256" key="7">
    <source>
        <dbReference type="ARBA" id="ARBA00022490"/>
    </source>
</evidence>
<dbReference type="InterPro" id="IPR011009">
    <property type="entry name" value="Kinase-like_dom_sf"/>
</dbReference>
<evidence type="ECO:0000256" key="16">
    <source>
        <dbReference type="ARBA" id="ARBA00023306"/>
    </source>
</evidence>
<evidence type="ECO:0000256" key="6">
    <source>
        <dbReference type="ARBA" id="ARBA00008832"/>
    </source>
</evidence>
<evidence type="ECO:0000256" key="14">
    <source>
        <dbReference type="ARBA" id="ARBA00022840"/>
    </source>
</evidence>
<dbReference type="EC" id="2.7.11.24" evidence="22"/>
<dbReference type="PROSITE" id="PS00108">
    <property type="entry name" value="PROTEIN_KINASE_ST"/>
    <property type="match status" value="1"/>
</dbReference>
<comment type="similarity">
    <text evidence="22">Belongs to the protein kinase superfamily. Ser/Thr protein kinase family. MAP kinase subfamily.</text>
</comment>
<dbReference type="GO" id="GO:0005901">
    <property type="term" value="C:caveola"/>
    <property type="evidence" value="ECO:0007669"/>
    <property type="project" value="UniProtKB-SubCell"/>
</dbReference>
<comment type="catalytic activity">
    <reaction evidence="17 22">
        <text>L-threonyl-[protein] + ATP = O-phospho-L-threonyl-[protein] + ADP + H(+)</text>
        <dbReference type="Rhea" id="RHEA:46608"/>
        <dbReference type="Rhea" id="RHEA-COMP:11060"/>
        <dbReference type="Rhea" id="RHEA-COMP:11605"/>
        <dbReference type="ChEBI" id="CHEBI:15378"/>
        <dbReference type="ChEBI" id="CHEBI:30013"/>
        <dbReference type="ChEBI" id="CHEBI:30616"/>
        <dbReference type="ChEBI" id="CHEBI:61977"/>
        <dbReference type="ChEBI" id="CHEBI:456216"/>
        <dbReference type="EC" id="2.7.11.24"/>
    </reaction>
</comment>
<comment type="function">
    <text evidence="19">Acts as a transcriptional repressor. Binds to a [GC]AAA[GC] consensus sequence. Repress the expression of interferon gamma-induced genes. Seems to bind to the promoter of CCL5, DMP1, IFIH1, IFITM1, IRF7, IRF9, LAMP3, OAS1, OAS2, OAS3 and STAT1. Transcriptional activity is independent of kinase activity.</text>
</comment>
<feature type="binding site" evidence="20">
    <location>
        <position position="55"/>
    </location>
    <ligand>
        <name>ATP</name>
        <dbReference type="ChEBI" id="CHEBI:30616"/>
    </ligand>
</feature>
<evidence type="ECO:0000256" key="19">
    <source>
        <dbReference type="ARBA" id="ARBA00057151"/>
    </source>
</evidence>
<keyword evidence="9" id="KW-0597">Phosphoprotein</keyword>
<evidence type="ECO:0000256" key="20">
    <source>
        <dbReference type="PROSITE-ProRule" id="PRU10141"/>
    </source>
</evidence>
<dbReference type="GO" id="GO:0006915">
    <property type="term" value="P:apoptotic process"/>
    <property type="evidence" value="ECO:0007669"/>
    <property type="project" value="UniProtKB-KW"/>
</dbReference>
<dbReference type="GO" id="GO:0005813">
    <property type="term" value="C:centrosome"/>
    <property type="evidence" value="ECO:0007669"/>
    <property type="project" value="UniProtKB-SubCell"/>
</dbReference>
<dbReference type="GO" id="GO:0005769">
    <property type="term" value="C:early endosome"/>
    <property type="evidence" value="ECO:0007669"/>
    <property type="project" value="UniProtKB-ARBA"/>
</dbReference>
<dbReference type="GO" id="GO:0007173">
    <property type="term" value="P:epidermal growth factor receptor signaling pathway"/>
    <property type="evidence" value="ECO:0007669"/>
    <property type="project" value="UniProtKB-ARBA"/>
</dbReference>
<protein>
    <recommendedName>
        <fullName evidence="22">Mitogen-activated protein kinase</fullName>
        <ecNumber evidence="22">2.7.11.24</ecNumber>
    </recommendedName>
</protein>
<dbReference type="GO" id="GO:0005794">
    <property type="term" value="C:Golgi apparatus"/>
    <property type="evidence" value="ECO:0007669"/>
    <property type="project" value="UniProtKB-ARBA"/>
</dbReference>
<keyword evidence="7" id="KW-0963">Cytoplasm</keyword>
<sequence length="301" mass="34660">MAAAAAAGAGPEMVRGQVFDVGPRYTNLSYIGEGAYGMVCSAYDNVNKVRVAIKKISPFEHQTYCQRTLREIKILLRFRHENIIGINDIIRAPTIEQMKDVYIVQDLMETDLYKLLKTQHLSNDHICYFLYQILRGLKYIHSANVLHRDLKPSNLLLNTTCDLKICDFGLARSRIMLNSKVLSLFLLQGYTKSIDIWSVGCILAEMLSNRPIFPGKHYLDQLNHILALDLLDKMLTFNPHKRIEVEQALAHPYLEQYYDPSDEPIAEAPFKFDMELDDLPKEKLKELIFEETARFQPGYRS</sequence>
<dbReference type="FunFam" id="1.10.510.10:FF:000624">
    <property type="entry name" value="Mitogen-activated protein kinase"/>
    <property type="match status" value="1"/>
</dbReference>
<evidence type="ECO:0000256" key="8">
    <source>
        <dbReference type="ARBA" id="ARBA00022527"/>
    </source>
</evidence>
<evidence type="ECO:0000313" key="25">
    <source>
        <dbReference type="Proteomes" id="UP000233120"/>
    </source>
</evidence>
<evidence type="ECO:0000256" key="21">
    <source>
        <dbReference type="RuleBase" id="RU000304"/>
    </source>
</evidence>
<keyword evidence="15" id="KW-0206">Cytoskeleton</keyword>
<dbReference type="GeneTree" id="ENSGT00940000156771"/>
<keyword evidence="13 22" id="KW-0418">Kinase</keyword>
<dbReference type="GO" id="GO:0005524">
    <property type="term" value="F:ATP binding"/>
    <property type="evidence" value="ECO:0007669"/>
    <property type="project" value="UniProtKB-UniRule"/>
</dbReference>
<dbReference type="GO" id="GO:0051403">
    <property type="term" value="P:stress-activated MAPK cascade"/>
    <property type="evidence" value="ECO:0007669"/>
    <property type="project" value="UniProtKB-ARBA"/>
</dbReference>
<dbReference type="PRINTS" id="PR01770">
    <property type="entry name" value="ERK1ERK2MAPK"/>
</dbReference>
<comment type="subcellular location">
    <subcellularLocation>
        <location evidence="3">Cell junction</location>
        <location evidence="3">Focal adhesion</location>
    </subcellularLocation>
    <subcellularLocation>
        <location evidence="4">Cytoplasm</location>
        <location evidence="4">Cytoskeleton</location>
        <location evidence="4">Microtubule organizing center</location>
        <location evidence="4">Centrosome</location>
    </subcellularLocation>
    <subcellularLocation>
        <location evidence="2">Cytoplasm</location>
        <location evidence="2">Cytoskeleton</location>
        <location evidence="2">Spindle</location>
    </subcellularLocation>
    <subcellularLocation>
        <location evidence="5">Membrane</location>
        <location evidence="5">Caveola</location>
    </subcellularLocation>
</comment>
<keyword evidence="16" id="KW-0131">Cell cycle</keyword>
<evidence type="ECO:0000256" key="15">
    <source>
        <dbReference type="ARBA" id="ARBA00023212"/>
    </source>
</evidence>
<evidence type="ECO:0000256" key="10">
    <source>
        <dbReference type="ARBA" id="ARBA00022679"/>
    </source>
</evidence>
<dbReference type="AlphaFoldDB" id="A0A2K6BKH0"/>
<dbReference type="PROSITE" id="PS00107">
    <property type="entry name" value="PROTEIN_KINASE_ATP"/>
    <property type="match status" value="1"/>
</dbReference>
<dbReference type="GO" id="GO:2000641">
    <property type="term" value="P:regulation of early endosome to late endosome transport"/>
    <property type="evidence" value="ECO:0007669"/>
    <property type="project" value="UniProtKB-ARBA"/>
</dbReference>
<keyword evidence="22" id="KW-0460">Magnesium</keyword>
<feature type="domain" description="Protein kinase" evidence="23">
    <location>
        <begin position="25"/>
        <end position="254"/>
    </location>
</feature>
<evidence type="ECO:0000313" key="24">
    <source>
        <dbReference type="Ensembl" id="ENSMNEP00000011900.1"/>
    </source>
</evidence>
<dbReference type="InterPro" id="IPR003527">
    <property type="entry name" value="MAP_kinase_CS"/>
</dbReference>
<name>A0A2K6BKH0_MACNE</name>
<keyword evidence="12 20" id="KW-0547">Nucleotide-binding</keyword>
<dbReference type="InterPro" id="IPR008349">
    <property type="entry name" value="MAPK_ERK1/2"/>
</dbReference>
<dbReference type="Gene3D" id="3.30.200.20">
    <property type="entry name" value="Phosphorylase Kinase, domain 1"/>
    <property type="match status" value="2"/>
</dbReference>
<comment type="catalytic activity">
    <reaction evidence="18">
        <text>L-seryl-[protein] + ATP = O-phospho-L-seryl-[protein] + ADP + H(+)</text>
        <dbReference type="Rhea" id="RHEA:17989"/>
        <dbReference type="Rhea" id="RHEA-COMP:9863"/>
        <dbReference type="Rhea" id="RHEA-COMP:11604"/>
        <dbReference type="ChEBI" id="CHEBI:15378"/>
        <dbReference type="ChEBI" id="CHEBI:29999"/>
        <dbReference type="ChEBI" id="CHEBI:30616"/>
        <dbReference type="ChEBI" id="CHEBI:83421"/>
        <dbReference type="ChEBI" id="CHEBI:456216"/>
        <dbReference type="EC" id="2.7.11.24"/>
    </reaction>
</comment>
<evidence type="ECO:0000256" key="9">
    <source>
        <dbReference type="ARBA" id="ARBA00022553"/>
    </source>
</evidence>
<dbReference type="GO" id="GO:0005925">
    <property type="term" value="C:focal adhesion"/>
    <property type="evidence" value="ECO:0007669"/>
    <property type="project" value="UniProtKB-SubCell"/>
</dbReference>
<dbReference type="PROSITE" id="PS50011">
    <property type="entry name" value="PROTEIN_KINASE_DOM"/>
    <property type="match status" value="1"/>
</dbReference>
<dbReference type="Gene3D" id="1.10.510.10">
    <property type="entry name" value="Transferase(Phosphotransferase) domain 1"/>
    <property type="match status" value="2"/>
</dbReference>
<dbReference type="GO" id="GO:0106310">
    <property type="term" value="F:protein serine kinase activity"/>
    <property type="evidence" value="ECO:0007669"/>
    <property type="project" value="RHEA"/>
</dbReference>
<dbReference type="GO" id="GO:0090170">
    <property type="term" value="P:regulation of Golgi inheritance"/>
    <property type="evidence" value="ECO:0007669"/>
    <property type="project" value="UniProtKB-ARBA"/>
</dbReference>
<dbReference type="InterPro" id="IPR050117">
    <property type="entry name" value="MAPK"/>
</dbReference>
<dbReference type="GO" id="GO:0004707">
    <property type="term" value="F:MAP kinase activity"/>
    <property type="evidence" value="ECO:0007669"/>
    <property type="project" value="UniProtKB-EC"/>
</dbReference>
<evidence type="ECO:0000256" key="1">
    <source>
        <dbReference type="ARBA" id="ARBA00001946"/>
    </source>
</evidence>
<dbReference type="GO" id="GO:0010759">
    <property type="term" value="P:positive regulation of macrophage chemotaxis"/>
    <property type="evidence" value="ECO:0007669"/>
    <property type="project" value="UniProtKB-ARBA"/>
</dbReference>
<dbReference type="GO" id="GO:0072584">
    <property type="term" value="P:caveolin-mediated endocytosis"/>
    <property type="evidence" value="ECO:0007669"/>
    <property type="project" value="UniProtKB-ARBA"/>
</dbReference>
<dbReference type="Ensembl" id="ENSMNET00000036093.1">
    <property type="protein sequence ID" value="ENSMNEP00000011900.1"/>
    <property type="gene ID" value="ENSMNEG00000030093.1"/>
</dbReference>
<dbReference type="Proteomes" id="UP000233120">
    <property type="component" value="Unassembled WGS sequence"/>
</dbReference>
<keyword evidence="11" id="KW-0053">Apoptosis</keyword>
<evidence type="ECO:0000256" key="12">
    <source>
        <dbReference type="ARBA" id="ARBA00022741"/>
    </source>
</evidence>
<evidence type="ECO:0000256" key="13">
    <source>
        <dbReference type="ARBA" id="ARBA00022777"/>
    </source>
</evidence>
<dbReference type="GO" id="GO:0061514">
    <property type="term" value="P:interleukin-34-mediated signaling pathway"/>
    <property type="evidence" value="ECO:0007669"/>
    <property type="project" value="UniProtKB-ARBA"/>
</dbReference>
<dbReference type="InterPro" id="IPR008271">
    <property type="entry name" value="Ser/Thr_kinase_AS"/>
</dbReference>
<comment type="similarity">
    <text evidence="6">Belongs to the protein kinase superfamily. CMGC Ser/Thr protein kinase family. MAP kinase subfamily.</text>
</comment>
<evidence type="ECO:0000256" key="18">
    <source>
        <dbReference type="ARBA" id="ARBA00048312"/>
    </source>
</evidence>
<proteinExistence type="inferred from homology"/>
<dbReference type="GO" id="GO:0070371">
    <property type="term" value="P:ERK1 and ERK2 cascade"/>
    <property type="evidence" value="ECO:0007669"/>
    <property type="project" value="UniProtKB-ARBA"/>
</dbReference>
<keyword evidence="14 20" id="KW-0067">ATP-binding</keyword>
<dbReference type="GO" id="GO:0005770">
    <property type="term" value="C:late endosome"/>
    <property type="evidence" value="ECO:0007669"/>
    <property type="project" value="UniProtKB-ARBA"/>
</dbReference>